<gene>
    <name evidence="2" type="ORF">BG846_02164</name>
    <name evidence="1" type="ORF">K701_28080</name>
</gene>
<dbReference type="Proteomes" id="UP000194318">
    <property type="component" value="Unassembled WGS sequence"/>
</dbReference>
<name>A0A1Y2NXD3_STRFR</name>
<accession>A0A1Y2NXD3</accession>
<dbReference type="EMBL" id="MIFZ01000192">
    <property type="protein sequence ID" value="OSY52184.1"/>
    <property type="molecule type" value="Genomic_DNA"/>
</dbReference>
<dbReference type="Proteomes" id="UP000731519">
    <property type="component" value="Unassembled WGS sequence"/>
</dbReference>
<reference evidence="2 3" key="2">
    <citation type="submission" date="2016-09" db="EMBL/GenBank/DDBJ databases">
        <title>Streptomyces fradiae DSM40063, a candidate organism with high potential of specific P450 cytochromes.</title>
        <authorList>
            <person name="Grumaz C."/>
            <person name="Vainshtein Y."/>
            <person name="Kirstahler P."/>
            <person name="Sohn K."/>
        </authorList>
    </citation>
    <scope>NUCLEOTIDE SEQUENCE [LARGE SCALE GENOMIC DNA]</scope>
    <source>
        <strain evidence="2 3">DSM 40063</strain>
    </source>
</reference>
<evidence type="ECO:0000313" key="2">
    <source>
        <dbReference type="EMBL" id="OSY52184.1"/>
    </source>
</evidence>
<dbReference type="AlphaFoldDB" id="A0A1Y2NXD3"/>
<comment type="caution">
    <text evidence="2">The sequence shown here is derived from an EMBL/GenBank/DDBJ whole genome shotgun (WGS) entry which is preliminary data.</text>
</comment>
<evidence type="ECO:0000313" key="4">
    <source>
        <dbReference type="Proteomes" id="UP000731519"/>
    </source>
</evidence>
<evidence type="ECO:0000313" key="1">
    <source>
        <dbReference type="EMBL" id="KAF0646611.1"/>
    </source>
</evidence>
<organism evidence="2 3">
    <name type="scientific">Streptomyces fradiae ATCC 10745 = DSM 40063</name>
    <dbReference type="NCBI Taxonomy" id="1319510"/>
    <lineage>
        <taxon>Bacteria</taxon>
        <taxon>Bacillati</taxon>
        <taxon>Actinomycetota</taxon>
        <taxon>Actinomycetes</taxon>
        <taxon>Kitasatosporales</taxon>
        <taxon>Streptomycetaceae</taxon>
        <taxon>Streptomyces</taxon>
    </lineage>
</organism>
<dbReference type="EMBL" id="ASYR01000050">
    <property type="protein sequence ID" value="KAF0646611.1"/>
    <property type="molecule type" value="Genomic_DNA"/>
</dbReference>
<proteinExistence type="predicted"/>
<keyword evidence="4" id="KW-1185">Reference proteome</keyword>
<reference evidence="1 4" key="1">
    <citation type="submission" date="2013-05" db="EMBL/GenBank/DDBJ databases">
        <title>Genome Sequence of Streptomyces fradiae.</title>
        <authorList>
            <person name="Kirby R."/>
        </authorList>
    </citation>
    <scope>NUCLEOTIDE SEQUENCE [LARGE SCALE GENOMIC DNA]</scope>
    <source>
        <strain evidence="1 4">ATCC 10745</strain>
    </source>
</reference>
<protein>
    <submittedName>
        <fullName evidence="2">Uncharacterized protein</fullName>
    </submittedName>
</protein>
<dbReference type="RefSeq" id="WP_031129310.1">
    <property type="nucleotide sequence ID" value="NZ_ASYR01000050.1"/>
</dbReference>
<evidence type="ECO:0000313" key="3">
    <source>
        <dbReference type="Proteomes" id="UP000194318"/>
    </source>
</evidence>
<sequence>MPLIPQPILVNGATHSAQQFRLLVEDLSRGNEGVTHGTDLKVTELGTPGGSVQVASGTGVIRGRAAAFQGTYAAANVGSTTVDIAPTGGTGRSDLLILRVEDPEYEGSLDPAVDPIAYFQVISNVSSSATTIPDGRTGIPLARIDIPASTSTITNAMITDVRKIANPRRERTLLPPQSPTSLSAELGASTTYSYFSTAAGWNIPVPDWASIARVRVDGSALRLTTADFYGGFRATFGASLVVQNVTIDDNGGATTRRIQSVAADTLTIPDAYRGTTQLLRAQAAGYTGNAGRIAVDPSSTLIGDIEFIEAPR</sequence>